<accession>A0A4Y8KS63</accession>
<evidence type="ECO:0000313" key="2">
    <source>
        <dbReference type="EMBL" id="TFD82464.1"/>
    </source>
</evidence>
<evidence type="ECO:0000259" key="1">
    <source>
        <dbReference type="Pfam" id="PF01548"/>
    </source>
</evidence>
<keyword evidence="3" id="KW-1185">Reference proteome</keyword>
<proteinExistence type="predicted"/>
<protein>
    <recommendedName>
        <fullName evidence="1">Transposase IS110-like N-terminal domain-containing protein</fullName>
    </recommendedName>
</protein>
<dbReference type="EMBL" id="SOHQ01000001">
    <property type="protein sequence ID" value="TFD82464.1"/>
    <property type="molecule type" value="Genomic_DNA"/>
</dbReference>
<name>A0A4Y8KS63_9MICO</name>
<feature type="domain" description="Transposase IS110-like N-terminal" evidence="1">
    <location>
        <begin position="4"/>
        <end position="62"/>
    </location>
</feature>
<reference evidence="2 3" key="1">
    <citation type="submission" date="2019-03" db="EMBL/GenBank/DDBJ databases">
        <title>Genomics of glacier-inhabiting Cryobacterium strains.</title>
        <authorList>
            <person name="Liu Q."/>
            <person name="Xin Y.-H."/>
        </authorList>
    </citation>
    <scope>NUCLEOTIDE SEQUENCE [LARGE SCALE GENOMIC DNA]</scope>
    <source>
        <strain evidence="2 3">CGMCC 1.4292</strain>
    </source>
</reference>
<comment type="caution">
    <text evidence="2">The sequence shown here is derived from an EMBL/GenBank/DDBJ whole genome shotgun (WGS) entry which is preliminary data.</text>
</comment>
<evidence type="ECO:0000313" key="3">
    <source>
        <dbReference type="Proteomes" id="UP000298218"/>
    </source>
</evidence>
<organism evidence="2 3">
    <name type="scientific">Cryobacterium psychrophilum</name>
    <dbReference type="NCBI Taxonomy" id="41988"/>
    <lineage>
        <taxon>Bacteria</taxon>
        <taxon>Bacillati</taxon>
        <taxon>Actinomycetota</taxon>
        <taxon>Actinomycetes</taxon>
        <taxon>Micrococcales</taxon>
        <taxon>Microbacteriaceae</taxon>
        <taxon>Cryobacterium</taxon>
    </lineage>
</organism>
<dbReference type="GO" id="GO:0004803">
    <property type="term" value="F:transposase activity"/>
    <property type="evidence" value="ECO:0007669"/>
    <property type="project" value="InterPro"/>
</dbReference>
<gene>
    <name evidence="2" type="ORF">E3T53_00940</name>
</gene>
<dbReference type="OrthoDB" id="3188901at2"/>
<dbReference type="InterPro" id="IPR002525">
    <property type="entry name" value="Transp_IS110-like_N"/>
</dbReference>
<sequence length="93" mass="10333">MPFDTAFIAHATRALSHAVRSIQLVDENVVELSMLCGFDDDVLGRNVATSNRIRGFLTQIHPALERVLAQCGHWRQLAGASRRADTVWCSNAR</sequence>
<dbReference type="Pfam" id="PF01548">
    <property type="entry name" value="DEDD_Tnp_IS110"/>
    <property type="match status" value="1"/>
</dbReference>
<dbReference type="AlphaFoldDB" id="A0A4Y8KS63"/>
<dbReference type="GO" id="GO:0006313">
    <property type="term" value="P:DNA transposition"/>
    <property type="evidence" value="ECO:0007669"/>
    <property type="project" value="InterPro"/>
</dbReference>
<dbReference type="Proteomes" id="UP000298218">
    <property type="component" value="Unassembled WGS sequence"/>
</dbReference>
<dbReference type="GO" id="GO:0003677">
    <property type="term" value="F:DNA binding"/>
    <property type="evidence" value="ECO:0007669"/>
    <property type="project" value="InterPro"/>
</dbReference>